<proteinExistence type="predicted"/>
<feature type="region of interest" description="Disordered" evidence="5">
    <location>
        <begin position="849"/>
        <end position="889"/>
    </location>
</feature>
<evidence type="ECO:0000313" key="8">
    <source>
        <dbReference type="Proteomes" id="UP000038010"/>
    </source>
</evidence>
<dbReference type="GO" id="GO:0046873">
    <property type="term" value="F:metal ion transmembrane transporter activity"/>
    <property type="evidence" value="ECO:0007669"/>
    <property type="project" value="InterPro"/>
</dbReference>
<feature type="region of interest" description="Disordered" evidence="5">
    <location>
        <begin position="722"/>
        <end position="831"/>
    </location>
</feature>
<accession>A0A0N1H8M1</accession>
<evidence type="ECO:0000313" key="7">
    <source>
        <dbReference type="EMBL" id="KPI43435.1"/>
    </source>
</evidence>
<organism evidence="7 8">
    <name type="scientific">Cyphellophora attinorum</name>
    <dbReference type="NCBI Taxonomy" id="1664694"/>
    <lineage>
        <taxon>Eukaryota</taxon>
        <taxon>Fungi</taxon>
        <taxon>Dikarya</taxon>
        <taxon>Ascomycota</taxon>
        <taxon>Pezizomycotina</taxon>
        <taxon>Eurotiomycetes</taxon>
        <taxon>Chaetothyriomycetidae</taxon>
        <taxon>Chaetothyriales</taxon>
        <taxon>Cyphellophoraceae</taxon>
        <taxon>Cyphellophora</taxon>
    </lineage>
</organism>
<dbReference type="Pfam" id="PF01544">
    <property type="entry name" value="CorA"/>
    <property type="match status" value="1"/>
</dbReference>
<dbReference type="AlphaFoldDB" id="A0A0N1H8M1"/>
<evidence type="ECO:0000256" key="5">
    <source>
        <dbReference type="SAM" id="MobiDB-lite"/>
    </source>
</evidence>
<evidence type="ECO:0000256" key="2">
    <source>
        <dbReference type="ARBA" id="ARBA00022692"/>
    </source>
</evidence>
<keyword evidence="3 6" id="KW-1133">Transmembrane helix</keyword>
<keyword evidence="2 6" id="KW-0812">Transmembrane</keyword>
<evidence type="ECO:0000256" key="6">
    <source>
        <dbReference type="SAM" id="Phobius"/>
    </source>
</evidence>
<keyword evidence="4 6" id="KW-0472">Membrane</keyword>
<dbReference type="SUPFAM" id="SSF144083">
    <property type="entry name" value="Magnesium transport protein CorA, transmembrane region"/>
    <property type="match status" value="1"/>
</dbReference>
<dbReference type="InterPro" id="IPR045863">
    <property type="entry name" value="CorA_TM1_TM2"/>
</dbReference>
<comment type="caution">
    <text evidence="7">The sequence shown here is derived from an EMBL/GenBank/DDBJ whole genome shotgun (WGS) entry which is preliminary data.</text>
</comment>
<evidence type="ECO:0000256" key="4">
    <source>
        <dbReference type="ARBA" id="ARBA00023136"/>
    </source>
</evidence>
<evidence type="ECO:0008006" key="9">
    <source>
        <dbReference type="Google" id="ProtNLM"/>
    </source>
</evidence>
<evidence type="ECO:0000256" key="1">
    <source>
        <dbReference type="ARBA" id="ARBA00004141"/>
    </source>
</evidence>
<evidence type="ECO:0000256" key="3">
    <source>
        <dbReference type="ARBA" id="ARBA00022989"/>
    </source>
</evidence>
<name>A0A0N1H8M1_9EURO</name>
<dbReference type="RefSeq" id="XP_018003398.1">
    <property type="nucleotide sequence ID" value="XM_018147519.1"/>
</dbReference>
<sequence length="889" mass="99279">MALDNDTVKQLLGKLEADRAAYQATQNKLYEALIQVLHQQNGALPLQPDSFLPPHFQRSLSAESEGDTGSFRKPQSLTSRRTGSITLDGAGKKITSLYSAEDSSDSEDGESYYANEPLSEALFTEEDLREHIRRHDWNHYEQLIFGPLKRSSRLYSPVSLFADGEHTSDADHTTADIYEVGEDGAPLQRSRSDVVHGDLAAWDVIRATNADKTRKQAVGRIIVLREPSPLLYGALHLAMSKHFDMDSIYQMLISDQQRTKAYVSGANHSDHRHQRSLVFCFKYHTLVGDNREPLEWQNHDDELHEKEDHIPISTCSAVPPHPQAEHSHVYDPFAPWHVITVQNFPDWNSSMDLHETNHHYVNGPDAFLVTLLHEYRDAAKRFRELAAKVTHFTMPARKAMFDDRLRDELLFESGDFVFTRRYFWASQTLGILSEEVDAMVNTYRDTFTDEVWAGEHRTLFPGAASTSARFANWRKKMVHTRKQFDAVITTLLSIQRTINKEQKEIKNLREWLFSGTSVQESRQAVKQALITVEQGYNIKLLTLVTIFFLPLMFVTGVFGMTNMPPEDDFVPAIAMACGVCLPTYLLIAVINKPEAFQKGVAWLLWPWVLCYDWTKKSEELAVGYAARYREKYLTRVKMKKGEKAAQKGGWMGFQSGGHGRGWGRNRSATFASLDARLEQERQMSGSGSVGGGRAIGGGRRASRPFAFAQPSDTAVDVSYTATAGKSDSGRPMTLGGSARPPPFPTGADPNSRDITNSLMSATPPKVAHSRRNTRESTIRFDTSTFHSRERSTPQHSSGPSVNPSPHASVGQLTVTETSDTGPGHVSETVNEGLAPYDNRMVRNDTAVSVPEITVDSPTTPPRAQRPGFLRRLSSRIGTGGAHGDGKSQV</sequence>
<reference evidence="7 8" key="1">
    <citation type="submission" date="2015-06" db="EMBL/GenBank/DDBJ databases">
        <title>Draft genome of the ant-associated black yeast Phialophora attae CBS 131958.</title>
        <authorList>
            <person name="Moreno L.F."/>
            <person name="Stielow B.J."/>
            <person name="de Hoog S."/>
            <person name="Vicente V.A."/>
            <person name="Weiss V.A."/>
            <person name="de Vries M."/>
            <person name="Cruz L.M."/>
            <person name="Souza E.M."/>
        </authorList>
    </citation>
    <scope>NUCLEOTIDE SEQUENCE [LARGE SCALE GENOMIC DNA]</scope>
    <source>
        <strain evidence="7 8">CBS 131958</strain>
    </source>
</reference>
<feature type="transmembrane region" description="Helical" evidence="6">
    <location>
        <begin position="569"/>
        <end position="590"/>
    </location>
</feature>
<keyword evidence="8" id="KW-1185">Reference proteome</keyword>
<dbReference type="Proteomes" id="UP000038010">
    <property type="component" value="Unassembled WGS sequence"/>
</dbReference>
<dbReference type="GeneID" id="28739399"/>
<comment type="subcellular location">
    <subcellularLocation>
        <location evidence="1">Membrane</location>
        <topology evidence="1">Multi-pass membrane protein</topology>
    </subcellularLocation>
</comment>
<dbReference type="OrthoDB" id="5430750at2759"/>
<feature type="compositionally biased region" description="Polar residues" evidence="5">
    <location>
        <begin position="793"/>
        <end position="820"/>
    </location>
</feature>
<dbReference type="Gene3D" id="1.20.58.340">
    <property type="entry name" value="Magnesium transport protein CorA, transmembrane region"/>
    <property type="match status" value="1"/>
</dbReference>
<dbReference type="VEuPathDB" id="FungiDB:AB675_7171"/>
<dbReference type="InterPro" id="IPR002523">
    <property type="entry name" value="MgTranspt_CorA/ZnTranspt_ZntB"/>
</dbReference>
<feature type="compositionally biased region" description="Polar residues" evidence="5">
    <location>
        <begin position="73"/>
        <end position="85"/>
    </location>
</feature>
<dbReference type="EMBL" id="LFJN01000005">
    <property type="protein sequence ID" value="KPI43435.1"/>
    <property type="molecule type" value="Genomic_DNA"/>
</dbReference>
<dbReference type="GO" id="GO:0016020">
    <property type="term" value="C:membrane"/>
    <property type="evidence" value="ECO:0007669"/>
    <property type="project" value="UniProtKB-SubCell"/>
</dbReference>
<protein>
    <recommendedName>
        <fullName evidence="9">Magnesium transport protein CorA</fullName>
    </recommendedName>
</protein>
<feature type="transmembrane region" description="Helical" evidence="6">
    <location>
        <begin position="540"/>
        <end position="563"/>
    </location>
</feature>
<gene>
    <name evidence="7" type="ORF">AB675_7171</name>
</gene>
<feature type="region of interest" description="Disordered" evidence="5">
    <location>
        <begin position="45"/>
        <end position="85"/>
    </location>
</feature>